<dbReference type="Proteomes" id="UP000031737">
    <property type="component" value="Unassembled WGS sequence"/>
</dbReference>
<evidence type="ECO:0000256" key="2">
    <source>
        <dbReference type="SAM" id="Phobius"/>
    </source>
</evidence>
<keyword evidence="2" id="KW-0472">Membrane</keyword>
<feature type="transmembrane region" description="Helical" evidence="2">
    <location>
        <begin position="98"/>
        <end position="117"/>
    </location>
</feature>
<dbReference type="AlphaFoldDB" id="A0A061JCH9"/>
<feature type="region of interest" description="Disordered" evidence="1">
    <location>
        <begin position="1"/>
        <end position="23"/>
    </location>
</feature>
<dbReference type="EMBL" id="AUPL01001262">
    <property type="protein sequence ID" value="ESL10997.1"/>
    <property type="molecule type" value="Genomic_DNA"/>
</dbReference>
<dbReference type="VEuPathDB" id="TriTrypDB:TRSC58_01262"/>
<sequence>MPLQNERRTPKRRQRSFKRNKEAKYSEDAGTTWRSYMGFVLNLATCIDAVANASALPIVTLYSASVPLSLWSLTLDQALLFFPQLWSSLVAERFARRINGVTAYATTLLVTAISIFVRANALRDHSLSLYLLARLINGLFRHTVLFNALAVRELSGASKGYDAKKIVIVSLIVAMLFGGALGDYVSDVAFATNILASMEFTAALTLILLSFKCKFRSKTAAPVPTVKAYKDWLMKQSSHWIPAFAPSTLSASYGSMIQCMYPFIDRQVFHLDYVFIGLHLAVVIIVQAVLAPLVVKRYGKMNQWMIHVCAAFLSVGAWTSPWITDNGLAMYLCTTLFFTDFSAAVLELMLSSVAEDDFKASEKVFACTLHRHVKQAVKQWSRILLVSVHTVLSNREDAMRVATTPVAVGLVAFIFTRNTRVALVVVPLTAWALVASPPLDRKAI</sequence>
<feature type="transmembrane region" description="Helical" evidence="2">
    <location>
        <begin position="304"/>
        <end position="323"/>
    </location>
</feature>
<evidence type="ECO:0000256" key="1">
    <source>
        <dbReference type="SAM" id="MobiDB-lite"/>
    </source>
</evidence>
<accession>A0A061JCH9</accession>
<comment type="caution">
    <text evidence="3">The sequence shown here is derived from an EMBL/GenBank/DDBJ whole genome shotgun (WGS) entry which is preliminary data.</text>
</comment>
<feature type="transmembrane region" description="Helical" evidence="2">
    <location>
        <begin position="188"/>
        <end position="209"/>
    </location>
</feature>
<feature type="compositionally biased region" description="Basic residues" evidence="1">
    <location>
        <begin position="9"/>
        <end position="18"/>
    </location>
</feature>
<organism evidence="3 4">
    <name type="scientific">Trypanosoma rangeli SC58</name>
    <dbReference type="NCBI Taxonomy" id="429131"/>
    <lineage>
        <taxon>Eukaryota</taxon>
        <taxon>Discoba</taxon>
        <taxon>Euglenozoa</taxon>
        <taxon>Kinetoplastea</taxon>
        <taxon>Metakinetoplastina</taxon>
        <taxon>Trypanosomatida</taxon>
        <taxon>Trypanosomatidae</taxon>
        <taxon>Trypanosoma</taxon>
        <taxon>Herpetosoma</taxon>
    </lineage>
</organism>
<name>A0A061JCH9_TRYRA</name>
<feature type="transmembrane region" description="Helical" evidence="2">
    <location>
        <begin position="329"/>
        <end position="350"/>
    </location>
</feature>
<keyword evidence="2" id="KW-1133">Transmembrane helix</keyword>
<proteinExistence type="predicted"/>
<dbReference type="InterPro" id="IPR036259">
    <property type="entry name" value="MFS_trans_sf"/>
</dbReference>
<keyword evidence="4" id="KW-1185">Reference proteome</keyword>
<evidence type="ECO:0008006" key="5">
    <source>
        <dbReference type="Google" id="ProtNLM"/>
    </source>
</evidence>
<reference evidence="3 4" key="1">
    <citation type="submission" date="2013-07" db="EMBL/GenBank/DDBJ databases">
        <authorList>
            <person name="Stoco P.H."/>
            <person name="Wagner G."/>
            <person name="Gerber A."/>
            <person name="Zaha A."/>
            <person name="Thompson C."/>
            <person name="Bartholomeu D.C."/>
            <person name="Luckemeyer D.D."/>
            <person name="Bahia D."/>
            <person name="Loreto E."/>
            <person name="Prestes E.B."/>
            <person name="Lima F.M."/>
            <person name="Rodrigues-Luiz G."/>
            <person name="Vallejo G.A."/>
            <person name="Filho J.F."/>
            <person name="Monteiro K.M."/>
            <person name="Tyler K.M."/>
            <person name="de Almeida L.G."/>
            <person name="Ortiz M.F."/>
            <person name="Siervo M.A."/>
            <person name="de Moraes M.H."/>
            <person name="Cunha O.L."/>
            <person name="Mendonca-Neto R."/>
            <person name="Silva R."/>
            <person name="Teixeira S.M."/>
            <person name="Murta S.M."/>
            <person name="Sincero T.C."/>
            <person name="Mendes T.A."/>
            <person name="Urmenyi T.P."/>
            <person name="Silva V.G."/>
            <person name="da Rocha W.D."/>
            <person name="Andersson B."/>
            <person name="Romanha A.J."/>
            <person name="Steindel M."/>
            <person name="de Vasconcelos A.T."/>
            <person name="Grisard E.C."/>
        </authorList>
    </citation>
    <scope>NUCLEOTIDE SEQUENCE [LARGE SCALE GENOMIC DNA]</scope>
    <source>
        <strain evidence="3 4">SC58</strain>
    </source>
</reference>
<evidence type="ECO:0000313" key="3">
    <source>
        <dbReference type="EMBL" id="ESL10997.1"/>
    </source>
</evidence>
<evidence type="ECO:0000313" key="4">
    <source>
        <dbReference type="Proteomes" id="UP000031737"/>
    </source>
</evidence>
<gene>
    <name evidence="3" type="ORF">TRSC58_01262</name>
</gene>
<feature type="transmembrane region" description="Helical" evidence="2">
    <location>
        <begin position="39"/>
        <end position="62"/>
    </location>
</feature>
<protein>
    <recommendedName>
        <fullName evidence="5">Transmembrane protein</fullName>
    </recommendedName>
</protein>
<dbReference type="OrthoDB" id="245812at2759"/>
<feature type="transmembrane region" description="Helical" evidence="2">
    <location>
        <begin position="240"/>
        <end position="264"/>
    </location>
</feature>
<feature type="transmembrane region" description="Helical" evidence="2">
    <location>
        <begin position="276"/>
        <end position="295"/>
    </location>
</feature>
<keyword evidence="2" id="KW-0812">Transmembrane</keyword>
<feature type="transmembrane region" description="Helical" evidence="2">
    <location>
        <begin position="163"/>
        <end position="182"/>
    </location>
</feature>
<dbReference type="SUPFAM" id="SSF103473">
    <property type="entry name" value="MFS general substrate transporter"/>
    <property type="match status" value="1"/>
</dbReference>